<evidence type="ECO:0000259" key="1">
    <source>
        <dbReference type="Pfam" id="PF05838"/>
    </source>
</evidence>
<dbReference type="Pfam" id="PF09374">
    <property type="entry name" value="PG_binding_3"/>
    <property type="match status" value="1"/>
</dbReference>
<dbReference type="OrthoDB" id="672438at2"/>
<organism evidence="3 4">
    <name type="scientific">Catalinimonas alkaloidigena</name>
    <dbReference type="NCBI Taxonomy" id="1075417"/>
    <lineage>
        <taxon>Bacteria</taxon>
        <taxon>Pseudomonadati</taxon>
        <taxon>Bacteroidota</taxon>
        <taxon>Cytophagia</taxon>
        <taxon>Cytophagales</taxon>
        <taxon>Catalimonadaceae</taxon>
        <taxon>Catalinimonas</taxon>
    </lineage>
</organism>
<dbReference type="STRING" id="1075417.SAMN05421823_11964"/>
<keyword evidence="4" id="KW-1185">Reference proteome</keyword>
<dbReference type="Proteomes" id="UP000198510">
    <property type="component" value="Unassembled WGS sequence"/>
</dbReference>
<dbReference type="Gene3D" id="1.20.141.10">
    <property type="entry name" value="Chitosanase, subunit A, domain 1"/>
    <property type="match status" value="1"/>
</dbReference>
<dbReference type="SUPFAM" id="SSF53955">
    <property type="entry name" value="Lysozyme-like"/>
    <property type="match status" value="1"/>
</dbReference>
<dbReference type="RefSeq" id="WP_089688643.1">
    <property type="nucleotide sequence ID" value="NZ_FNFO01000019.1"/>
</dbReference>
<accession>A0A1G9V9W1</accession>
<proteinExistence type="predicted"/>
<name>A0A1G9V9W1_9BACT</name>
<dbReference type="AlphaFoldDB" id="A0A1G9V9W1"/>
<dbReference type="InterPro" id="IPR018537">
    <property type="entry name" value="Peptidoglycan-bd_3"/>
</dbReference>
<evidence type="ECO:0000313" key="3">
    <source>
        <dbReference type="EMBL" id="SDM68959.1"/>
    </source>
</evidence>
<evidence type="ECO:0000259" key="2">
    <source>
        <dbReference type="Pfam" id="PF09374"/>
    </source>
</evidence>
<evidence type="ECO:0000313" key="4">
    <source>
        <dbReference type="Proteomes" id="UP000198510"/>
    </source>
</evidence>
<dbReference type="InterPro" id="IPR008565">
    <property type="entry name" value="TtsA-like_GH18_dom"/>
</dbReference>
<feature type="domain" description="TtsA-like Glycoside hydrolase family 108" evidence="1">
    <location>
        <begin position="11"/>
        <end position="102"/>
    </location>
</feature>
<dbReference type="EMBL" id="FNFO01000019">
    <property type="protein sequence ID" value="SDM68959.1"/>
    <property type="molecule type" value="Genomic_DNA"/>
</dbReference>
<gene>
    <name evidence="3" type="ORF">SAMN05421823_11964</name>
</gene>
<dbReference type="Pfam" id="PF05838">
    <property type="entry name" value="Glyco_hydro_108"/>
    <property type="match status" value="1"/>
</dbReference>
<reference evidence="3 4" key="1">
    <citation type="submission" date="2016-10" db="EMBL/GenBank/DDBJ databases">
        <authorList>
            <person name="de Groot N.N."/>
        </authorList>
    </citation>
    <scope>NUCLEOTIDE SEQUENCE [LARGE SCALE GENOMIC DNA]</scope>
    <source>
        <strain evidence="3 4">DSM 25186</strain>
    </source>
</reference>
<sequence>MSKPSFLKAFARTVAWEGGFQNDPDDRGNYCGGKLIGTSHGISAAAWKGELGRCPTEGEMRALGKSDAERFFLKNYWNVLKGDQLPSQELADILVDWGWISGPGTAVKGLQKALNAMGEKLVVDGGIGPKTLTALYRHDPADVTAQVFYLRRADIDRIVTEDPTQQKFYKGWMNRLESFFPKGSA</sequence>
<feature type="domain" description="Peptidoglycan binding" evidence="2">
    <location>
        <begin position="106"/>
        <end position="177"/>
    </location>
</feature>
<dbReference type="InterPro" id="IPR023346">
    <property type="entry name" value="Lysozyme-like_dom_sf"/>
</dbReference>
<protein>
    <submittedName>
        <fullName evidence="3">Predicted Peptidoglycan domain-containing protein</fullName>
    </submittedName>
</protein>